<dbReference type="Proteomes" id="UP000248817">
    <property type="component" value="Unassembled WGS sequence"/>
</dbReference>
<accession>A0A2V5HU41</accession>
<sequence>MTRTPKKTIPPTRPPRTHPPRFFHSSIYPSIYPSLQSILLFHVYMSTRPDALVYHIQPRPPQPSNHPTILTRAHGLVAWMLPLPPVTAHRLTQPQYPGMQV</sequence>
<keyword evidence="3" id="KW-1185">Reference proteome</keyword>
<reference evidence="2 3" key="1">
    <citation type="submission" date="2018-02" db="EMBL/GenBank/DDBJ databases">
        <title>The genomes of Aspergillus section Nigri reveals drivers in fungal speciation.</title>
        <authorList>
            <consortium name="DOE Joint Genome Institute"/>
            <person name="Vesth T.C."/>
            <person name="Nybo J."/>
            <person name="Theobald S."/>
            <person name="Brandl J."/>
            <person name="Frisvad J.C."/>
            <person name="Nielsen K.F."/>
            <person name="Lyhne E.K."/>
            <person name="Kogle M.E."/>
            <person name="Kuo A."/>
            <person name="Riley R."/>
            <person name="Clum A."/>
            <person name="Nolan M."/>
            <person name="Lipzen A."/>
            <person name="Salamov A."/>
            <person name="Henrissat B."/>
            <person name="Wiebenga A."/>
            <person name="De vries R.P."/>
            <person name="Grigoriev I.V."/>
            <person name="Mortensen U.H."/>
            <person name="Andersen M.R."/>
            <person name="Baker S.E."/>
        </authorList>
    </citation>
    <scope>NUCLEOTIDE SEQUENCE [LARGE SCALE GENOMIC DNA]</scope>
    <source>
        <strain evidence="2 3">CBS 114.80</strain>
    </source>
</reference>
<dbReference type="AlphaFoldDB" id="A0A2V5HU41"/>
<evidence type="ECO:0000256" key="1">
    <source>
        <dbReference type="SAM" id="MobiDB-lite"/>
    </source>
</evidence>
<evidence type="ECO:0000313" key="2">
    <source>
        <dbReference type="EMBL" id="PYI27988.1"/>
    </source>
</evidence>
<name>A0A2V5HU41_9EURO</name>
<protein>
    <submittedName>
        <fullName evidence="2">Uncharacterized protein</fullName>
    </submittedName>
</protein>
<gene>
    <name evidence="2" type="ORF">BP00DRAFT_276960</name>
</gene>
<organism evidence="2 3">
    <name type="scientific">Aspergillus indologenus CBS 114.80</name>
    <dbReference type="NCBI Taxonomy" id="1450541"/>
    <lineage>
        <taxon>Eukaryota</taxon>
        <taxon>Fungi</taxon>
        <taxon>Dikarya</taxon>
        <taxon>Ascomycota</taxon>
        <taxon>Pezizomycotina</taxon>
        <taxon>Eurotiomycetes</taxon>
        <taxon>Eurotiomycetidae</taxon>
        <taxon>Eurotiales</taxon>
        <taxon>Aspergillaceae</taxon>
        <taxon>Aspergillus</taxon>
        <taxon>Aspergillus subgen. Circumdati</taxon>
    </lineage>
</organism>
<evidence type="ECO:0000313" key="3">
    <source>
        <dbReference type="Proteomes" id="UP000248817"/>
    </source>
</evidence>
<proteinExistence type="predicted"/>
<feature type="region of interest" description="Disordered" evidence="1">
    <location>
        <begin position="1"/>
        <end position="20"/>
    </location>
</feature>
<dbReference type="EMBL" id="KZ825558">
    <property type="protein sequence ID" value="PYI27988.1"/>
    <property type="molecule type" value="Genomic_DNA"/>
</dbReference>